<keyword evidence="5" id="KW-1185">Reference proteome</keyword>
<dbReference type="CDD" id="cd11717">
    <property type="entry name" value="THUMP_THUMPD1_like"/>
    <property type="match status" value="1"/>
</dbReference>
<dbReference type="SMART" id="SM00981">
    <property type="entry name" value="THUMP"/>
    <property type="match status" value="1"/>
</dbReference>
<dbReference type="EMBL" id="UFAJ01000136">
    <property type="protein sequence ID" value="SSD59406.1"/>
    <property type="molecule type" value="Genomic_DNA"/>
</dbReference>
<dbReference type="GO" id="GO:0003723">
    <property type="term" value="F:RNA binding"/>
    <property type="evidence" value="ECO:0007669"/>
    <property type="project" value="UniProtKB-UniRule"/>
</dbReference>
<evidence type="ECO:0000259" key="3">
    <source>
        <dbReference type="PROSITE" id="PS51165"/>
    </source>
</evidence>
<gene>
    <name evidence="4" type="ORF">SCODWIG_01167</name>
</gene>
<feature type="region of interest" description="Disordered" evidence="2">
    <location>
        <begin position="1"/>
        <end position="26"/>
    </location>
</feature>
<dbReference type="GO" id="GO:0006400">
    <property type="term" value="P:tRNA modification"/>
    <property type="evidence" value="ECO:0007669"/>
    <property type="project" value="InterPro"/>
</dbReference>
<dbReference type="PANTHER" id="PTHR13452:SF10">
    <property type="entry name" value="THUMP DOMAIN-CONTAINING PROTEIN 1"/>
    <property type="match status" value="1"/>
</dbReference>
<organism evidence="4 5">
    <name type="scientific">Saccharomycodes ludwigii</name>
    <dbReference type="NCBI Taxonomy" id="36035"/>
    <lineage>
        <taxon>Eukaryota</taxon>
        <taxon>Fungi</taxon>
        <taxon>Dikarya</taxon>
        <taxon>Ascomycota</taxon>
        <taxon>Saccharomycotina</taxon>
        <taxon>Saccharomycetes</taxon>
        <taxon>Saccharomycodales</taxon>
        <taxon>Saccharomycodaceae</taxon>
        <taxon>Saccharomycodes</taxon>
    </lineage>
</organism>
<dbReference type="PANTHER" id="PTHR13452">
    <property type="entry name" value="THUMP DOMAIN CONTAINING PROTEIN 1-RELATED"/>
    <property type="match status" value="1"/>
</dbReference>
<dbReference type="SUPFAM" id="SSF143437">
    <property type="entry name" value="THUMP domain-like"/>
    <property type="match status" value="1"/>
</dbReference>
<dbReference type="VEuPathDB" id="FungiDB:SCODWIG_01167"/>
<evidence type="ECO:0000256" key="2">
    <source>
        <dbReference type="SAM" id="MobiDB-lite"/>
    </source>
</evidence>
<evidence type="ECO:0000313" key="4">
    <source>
        <dbReference type="EMBL" id="SSD59406.1"/>
    </source>
</evidence>
<sequence length="290" mass="33696">MSTNIATKDNKASKRPRESNDTKKNDKVFKKFKYGTSNLLEPGTSGCYATCVRRKEKSAEYELLQLFEEKYIELYGEEELDDDTANIKDVEEDIGDQIQKELQQLQKNSKNGSSSLNNEKNKSIFTIIELNCECVIFIKIRKPIEPEFFIHEVIKGLKNQDSKRTRYLAKLTPITFSCNASMSELEKLCDRVLAPHFHTEESKKGLKFAIDLDRRNFNTLDKMEMIKLIAKCVSKNNVIPHTVDLKNFDKLVLVECFKNNIGMSVVDKDYRTDFKKYNIQQIFEQKKSKK</sequence>
<evidence type="ECO:0000313" key="5">
    <source>
        <dbReference type="Proteomes" id="UP000262825"/>
    </source>
</evidence>
<dbReference type="OrthoDB" id="367221at2759"/>
<proteinExistence type="predicted"/>
<dbReference type="GO" id="GO:0016740">
    <property type="term" value="F:transferase activity"/>
    <property type="evidence" value="ECO:0007669"/>
    <property type="project" value="UniProtKB-KW"/>
</dbReference>
<dbReference type="PROSITE" id="PS51165">
    <property type="entry name" value="THUMP"/>
    <property type="match status" value="1"/>
</dbReference>
<dbReference type="Pfam" id="PF02926">
    <property type="entry name" value="THUMP"/>
    <property type="match status" value="1"/>
</dbReference>
<name>A0A376B3Y9_9ASCO</name>
<protein>
    <submittedName>
        <fullName evidence="4">Related to tRNA acetyltransferase TAN1</fullName>
    </submittedName>
</protein>
<accession>A0A376B3Y9</accession>
<dbReference type="InterPro" id="IPR040183">
    <property type="entry name" value="THUMPD1-like"/>
</dbReference>
<keyword evidence="4" id="KW-0808">Transferase</keyword>
<reference evidence="5" key="1">
    <citation type="submission" date="2018-06" db="EMBL/GenBank/DDBJ databases">
        <authorList>
            <person name="Guldener U."/>
        </authorList>
    </citation>
    <scope>NUCLEOTIDE SEQUENCE [LARGE SCALE GENOMIC DNA]</scope>
    <source>
        <strain evidence="5">UTAD17</strain>
    </source>
</reference>
<evidence type="ECO:0000256" key="1">
    <source>
        <dbReference type="PROSITE-ProRule" id="PRU00529"/>
    </source>
</evidence>
<feature type="compositionally biased region" description="Basic and acidic residues" evidence="2">
    <location>
        <begin position="8"/>
        <end position="26"/>
    </location>
</feature>
<dbReference type="InterPro" id="IPR004114">
    <property type="entry name" value="THUMP_dom"/>
</dbReference>
<dbReference type="Proteomes" id="UP000262825">
    <property type="component" value="Unassembled WGS sequence"/>
</dbReference>
<feature type="domain" description="THUMP" evidence="3">
    <location>
        <begin position="156"/>
        <end position="267"/>
    </location>
</feature>
<keyword evidence="1" id="KW-0694">RNA-binding</keyword>
<dbReference type="FunFam" id="3.30.2300.10:FF:000001">
    <property type="entry name" value="THUMP domain-containing protein 1"/>
    <property type="match status" value="1"/>
</dbReference>
<dbReference type="Gene3D" id="3.30.2300.10">
    <property type="entry name" value="THUMP superfamily"/>
    <property type="match status" value="1"/>
</dbReference>
<dbReference type="AlphaFoldDB" id="A0A376B3Y9"/>